<reference evidence="1 2" key="1">
    <citation type="submission" date="2018-08" db="EMBL/GenBank/DDBJ databases">
        <title>Diversity &amp; Physiological Properties of Lignin-Decomposing Actinobacteria from Soil.</title>
        <authorList>
            <person name="Roh S.G."/>
            <person name="Kim S.B."/>
        </authorList>
    </citation>
    <scope>NUCLEOTIDE SEQUENCE [LARGE SCALE GENOMIC DNA]</scope>
    <source>
        <strain evidence="1 2">MMS17-GH009</strain>
    </source>
</reference>
<evidence type="ECO:0000313" key="1">
    <source>
        <dbReference type="EMBL" id="RGD57765.1"/>
    </source>
</evidence>
<sequence length="165" mass="17906">MADGSEPEPLPDGRTTWWLYNGADGPRATAVRGGCSCGWRGEQVHRLDFGDDSATEAVGKDTGPFADWESHVDLTEGVVPREVEDLIAALVDRICDLTESRPYAAARAAGRFERAAASTALLAGRRAHHNLMTWEYIGRAFGCGPAEAQERFGETPQDGDRDDEV</sequence>
<keyword evidence="2" id="KW-1185">Reference proteome</keyword>
<dbReference type="EMBL" id="QVIG01000001">
    <property type="protein sequence ID" value="RGD57765.1"/>
    <property type="molecule type" value="Genomic_DNA"/>
</dbReference>
<accession>A0A372ZRE6</accession>
<proteinExistence type="predicted"/>
<protein>
    <submittedName>
        <fullName evidence="1">Uncharacterized protein</fullName>
    </submittedName>
</protein>
<organism evidence="1 2">
    <name type="scientific">Kitasatospora xanthocidica</name>
    <dbReference type="NCBI Taxonomy" id="83382"/>
    <lineage>
        <taxon>Bacteria</taxon>
        <taxon>Bacillati</taxon>
        <taxon>Actinomycetota</taxon>
        <taxon>Actinomycetes</taxon>
        <taxon>Kitasatosporales</taxon>
        <taxon>Streptomycetaceae</taxon>
        <taxon>Kitasatospora</taxon>
    </lineage>
</organism>
<comment type="caution">
    <text evidence="1">The sequence shown here is derived from an EMBL/GenBank/DDBJ whole genome shotgun (WGS) entry which is preliminary data.</text>
</comment>
<gene>
    <name evidence="1" type="ORF">DR950_08155</name>
</gene>
<dbReference type="Proteomes" id="UP000263377">
    <property type="component" value="Unassembled WGS sequence"/>
</dbReference>
<evidence type="ECO:0000313" key="2">
    <source>
        <dbReference type="Proteomes" id="UP000263377"/>
    </source>
</evidence>
<dbReference type="AlphaFoldDB" id="A0A372ZRE6"/>
<name>A0A372ZRE6_9ACTN</name>